<feature type="compositionally biased region" description="Basic and acidic residues" evidence="1">
    <location>
        <begin position="245"/>
        <end position="255"/>
    </location>
</feature>
<evidence type="ECO:0000313" key="3">
    <source>
        <dbReference type="Proteomes" id="UP000324800"/>
    </source>
</evidence>
<name>A0A5J4URP1_9EUKA</name>
<proteinExistence type="predicted"/>
<feature type="non-terminal residue" evidence="2">
    <location>
        <position position="685"/>
    </location>
</feature>
<feature type="compositionally biased region" description="Polar residues" evidence="1">
    <location>
        <begin position="231"/>
        <end position="243"/>
    </location>
</feature>
<reference evidence="2 3" key="1">
    <citation type="submission" date="2019-03" db="EMBL/GenBank/DDBJ databases">
        <title>Single cell metagenomics reveals metabolic interactions within the superorganism composed of flagellate Streblomastix strix and complex community of Bacteroidetes bacteria on its surface.</title>
        <authorList>
            <person name="Treitli S.C."/>
            <person name="Kolisko M."/>
            <person name="Husnik F."/>
            <person name="Keeling P."/>
            <person name="Hampl V."/>
        </authorList>
    </citation>
    <scope>NUCLEOTIDE SEQUENCE [LARGE SCALE GENOMIC DNA]</scope>
    <source>
        <strain evidence="2">ST1C</strain>
    </source>
</reference>
<dbReference type="AlphaFoldDB" id="A0A5J4URP1"/>
<feature type="compositionally biased region" description="Polar residues" evidence="1">
    <location>
        <begin position="270"/>
        <end position="300"/>
    </location>
</feature>
<dbReference type="Proteomes" id="UP000324800">
    <property type="component" value="Unassembled WGS sequence"/>
</dbReference>
<evidence type="ECO:0000256" key="1">
    <source>
        <dbReference type="SAM" id="MobiDB-lite"/>
    </source>
</evidence>
<accession>A0A5J4URP1</accession>
<organism evidence="2 3">
    <name type="scientific">Streblomastix strix</name>
    <dbReference type="NCBI Taxonomy" id="222440"/>
    <lineage>
        <taxon>Eukaryota</taxon>
        <taxon>Metamonada</taxon>
        <taxon>Preaxostyla</taxon>
        <taxon>Oxymonadida</taxon>
        <taxon>Streblomastigidae</taxon>
        <taxon>Streblomastix</taxon>
    </lineage>
</organism>
<gene>
    <name evidence="2" type="ORF">EZS28_031344</name>
</gene>
<sequence>MMENMMNKLQNHSDEDEAMRLRMEILNKLPSEEQQKIKRGFGSQMRLTSFYEAQIQKRIAEQSKNAVHNNAGWDFGSGTGEQQDEYQEDFLGEPQQLEIRILNKKNKKHKHGKHQRGQKKQRNIQAQTQFLLQQLGVGQSPWTTVQLDELFGTAREDPRPVKHKTEIETTHQQKAMDIPKGIQHQQIAGEAAQVQHAPRDTSSMNENVRKVASSTDSIVSGQVGVAGTKPINIQTSPSTQLQTDPIREPKVEKKGGKTPVRGESPRTVPTHGNSEQNKGGDSYTRNLSLNPNGGNITTSTGHGNGGKNNSLSGSMETGQRSGIHTKRVFPSVQMRGQREEIVRETENLSILGFKRRGSSIYREIGRRIKRKHNRMNTSRTGQMVQSNIYNSEASLEMEENSGCECFEQGDINNSFQDECNRSSERFDKERRLGNKLRSKISLSPPNSISITQTISSIRSNGESLLIQSNALRNAALPNLLRTSTSNGSNEDTERVRHKNFELRRRSAPPTLEQRKIARINFDNNGDPRNLWMDNSSGKVRNRIKTIDQLLRMDLGLKKNVHKDDRLKETRVMLLVKETNQPNRETIQVREASLYLKLMDSAKTRALKNKEWKENIIPPKEILQELYWWHGVIVKNQEMTLEVKIPEAVMVSDASPKGWGVTLELQTGDTLVQHGEWNKEQKRWTS</sequence>
<feature type="region of interest" description="Disordered" evidence="1">
    <location>
        <begin position="229"/>
        <end position="320"/>
    </location>
</feature>
<comment type="caution">
    <text evidence="2">The sequence shown here is derived from an EMBL/GenBank/DDBJ whole genome shotgun (WGS) entry which is preliminary data.</text>
</comment>
<evidence type="ECO:0000313" key="2">
    <source>
        <dbReference type="EMBL" id="KAA6373128.1"/>
    </source>
</evidence>
<protein>
    <submittedName>
        <fullName evidence="2">Uncharacterized protein</fullName>
    </submittedName>
</protein>
<dbReference type="EMBL" id="SNRW01013008">
    <property type="protein sequence ID" value="KAA6373128.1"/>
    <property type="molecule type" value="Genomic_DNA"/>
</dbReference>